<reference evidence="1 2" key="1">
    <citation type="submission" date="2020-08" db="EMBL/GenBank/DDBJ databases">
        <title>Sequencing the genomes of 1000 actinobacteria strains.</title>
        <authorList>
            <person name="Klenk H.-P."/>
        </authorList>
    </citation>
    <scope>NUCLEOTIDE SEQUENCE [LARGE SCALE GENOMIC DNA]</scope>
    <source>
        <strain evidence="1 2">DSM 44551</strain>
    </source>
</reference>
<name>A0A7W8VEI3_9ACTN</name>
<gene>
    <name evidence="1" type="ORF">HDA36_003595</name>
</gene>
<organism evidence="1 2">
    <name type="scientific">Nocardiopsis composta</name>
    <dbReference type="NCBI Taxonomy" id="157465"/>
    <lineage>
        <taxon>Bacteria</taxon>
        <taxon>Bacillati</taxon>
        <taxon>Actinomycetota</taxon>
        <taxon>Actinomycetes</taxon>
        <taxon>Streptosporangiales</taxon>
        <taxon>Nocardiopsidaceae</taxon>
        <taxon>Nocardiopsis</taxon>
    </lineage>
</organism>
<sequence length="82" mass="9369">MENPNARDPVPDTSGGDTVHMVRQEVGIEELRLWAAAHGARIIECGEDLNGYRICFARHRESTRVAKIPPERHPRWYVGFQT</sequence>
<dbReference type="Proteomes" id="UP000572635">
    <property type="component" value="Unassembled WGS sequence"/>
</dbReference>
<keyword evidence="2" id="KW-1185">Reference proteome</keyword>
<proteinExistence type="predicted"/>
<comment type="caution">
    <text evidence="1">The sequence shown here is derived from an EMBL/GenBank/DDBJ whole genome shotgun (WGS) entry which is preliminary data.</text>
</comment>
<dbReference type="EMBL" id="JACHDB010000001">
    <property type="protein sequence ID" value="MBB5433511.1"/>
    <property type="molecule type" value="Genomic_DNA"/>
</dbReference>
<evidence type="ECO:0000313" key="2">
    <source>
        <dbReference type="Proteomes" id="UP000572635"/>
    </source>
</evidence>
<protein>
    <submittedName>
        <fullName evidence="1">Uncharacterized protein</fullName>
    </submittedName>
</protein>
<dbReference type="AlphaFoldDB" id="A0A7W8VEI3"/>
<dbReference type="RefSeq" id="WP_184393325.1">
    <property type="nucleotide sequence ID" value="NZ_BAAAJD010000130.1"/>
</dbReference>
<evidence type="ECO:0000313" key="1">
    <source>
        <dbReference type="EMBL" id="MBB5433511.1"/>
    </source>
</evidence>
<accession>A0A7W8VEI3</accession>